<dbReference type="STRING" id="198628.Dda3937_00094"/>
<accession>E0SG29</accession>
<organism evidence="1 2">
    <name type="scientific">Dickeya dadantii (strain 3937)</name>
    <name type="common">Erwinia chrysanthemi (strain 3937)</name>
    <dbReference type="NCBI Taxonomy" id="198628"/>
    <lineage>
        <taxon>Bacteria</taxon>
        <taxon>Pseudomonadati</taxon>
        <taxon>Pseudomonadota</taxon>
        <taxon>Gammaproteobacteria</taxon>
        <taxon>Enterobacterales</taxon>
        <taxon>Pectobacteriaceae</taxon>
        <taxon>Dickeya</taxon>
    </lineage>
</organism>
<evidence type="ECO:0000313" key="1">
    <source>
        <dbReference type="EMBL" id="ADM98884.1"/>
    </source>
</evidence>
<proteinExistence type="predicted"/>
<dbReference type="HOGENOM" id="CLU_2989345_0_0_6"/>
<gene>
    <name evidence="1" type="ordered locus">Dda3937_00094</name>
</gene>
<reference evidence="1 2" key="1">
    <citation type="journal article" date="2011" name="J. Bacteriol.">
        <title>Genome sequence of the plant-pathogenic bacterium Dickeya dadantii 3937.</title>
        <authorList>
            <person name="Glasner J.D."/>
            <person name="Yang C.H."/>
            <person name="Reverchon S."/>
            <person name="Hugouvieux-Cotte-Pattat N."/>
            <person name="Condemine G."/>
            <person name="Bohin J.P."/>
            <person name="Van Gijsegem F."/>
            <person name="Yang S."/>
            <person name="Franza T."/>
            <person name="Expert D."/>
            <person name="Plunkett G. III"/>
            <person name="San Francisco M.J."/>
            <person name="Charkowski A.O."/>
            <person name="Py B."/>
            <person name="Bell K."/>
            <person name="Rauscher L."/>
            <person name="Rodriguez-Palenzuela P."/>
            <person name="Toussaint A."/>
            <person name="Holeva M.C."/>
            <person name="He S.Y."/>
            <person name="Douet V."/>
            <person name="Boccara M."/>
            <person name="Blanco C."/>
            <person name="Toth I."/>
            <person name="Anderson B.D."/>
            <person name="Biehl B.S."/>
            <person name="Mau B."/>
            <person name="Flynn S.M."/>
            <person name="Barras F."/>
            <person name="Lindeberg M."/>
            <person name="Birch P.R."/>
            <person name="Tsuyumu S."/>
            <person name="Shi X."/>
            <person name="Hibbing M."/>
            <person name="Yap M.N."/>
            <person name="Carpentier M."/>
            <person name="Dassa E."/>
            <person name="Umehara M."/>
            <person name="Kim J.F."/>
            <person name="Rusch M."/>
            <person name="Soni P."/>
            <person name="Mayhew G.F."/>
            <person name="Fouts D.E."/>
            <person name="Gill S.R."/>
            <person name="Blattner F.R."/>
            <person name="Keen N.T."/>
            <person name="Perna N.T."/>
        </authorList>
    </citation>
    <scope>NUCLEOTIDE SEQUENCE [LARGE SCALE GENOMIC DNA]</scope>
    <source>
        <strain evidence="1 2">3937</strain>
    </source>
</reference>
<sequence>MRGNTAALCGLACARLKNRLLKNNKKSVINKRMIILTECCPQSFNLYSIPENDLIKK</sequence>
<evidence type="ECO:0000313" key="2">
    <source>
        <dbReference type="Proteomes" id="UP000006859"/>
    </source>
</evidence>
<dbReference type="Proteomes" id="UP000006859">
    <property type="component" value="Chromosome"/>
</dbReference>
<name>E0SG29_DICD3</name>
<dbReference type="EMBL" id="CP002038">
    <property type="protein sequence ID" value="ADM98884.1"/>
    <property type="molecule type" value="Genomic_DNA"/>
</dbReference>
<dbReference type="AlphaFoldDB" id="E0SG29"/>
<dbReference type="KEGG" id="ddd:Dda3937_00094"/>
<protein>
    <submittedName>
        <fullName evidence="1">Uncharacterized protein</fullName>
    </submittedName>
</protein>
<keyword evidence="2" id="KW-1185">Reference proteome</keyword>